<dbReference type="InterPro" id="IPR036390">
    <property type="entry name" value="WH_DNA-bd_sf"/>
</dbReference>
<evidence type="ECO:0000313" key="3">
    <source>
        <dbReference type="Proteomes" id="UP001174347"/>
    </source>
</evidence>
<organism evidence="2 3">
    <name type="scientific">Corynebacterium kefirresidentii</name>
    <dbReference type="NCBI Taxonomy" id="1979527"/>
    <lineage>
        <taxon>Bacteria</taxon>
        <taxon>Bacillati</taxon>
        <taxon>Actinomycetota</taxon>
        <taxon>Actinomycetes</taxon>
        <taxon>Mycobacteriales</taxon>
        <taxon>Corynebacteriaceae</taxon>
        <taxon>Corynebacterium</taxon>
    </lineage>
</organism>
<accession>A0ABT8Q5S1</accession>
<reference evidence="2" key="1">
    <citation type="submission" date="2023-07" db="EMBL/GenBank/DDBJ databases">
        <title>Insights into the diversity of cutaneous corynebacteria.</title>
        <authorList>
            <person name="Bruggemann H."/>
            <person name="Poehlein A."/>
        </authorList>
    </citation>
    <scope>NUCLEOTIDE SEQUENCE</scope>
    <source>
        <strain evidence="2">P7_F1</strain>
    </source>
</reference>
<dbReference type="RefSeq" id="WP_301732863.1">
    <property type="nucleotide sequence ID" value="NZ_JAUKFL010000006.1"/>
</dbReference>
<dbReference type="EMBL" id="JAUKFM010000006">
    <property type="protein sequence ID" value="MDN8620702.1"/>
    <property type="molecule type" value="Genomic_DNA"/>
</dbReference>
<protein>
    <submittedName>
        <fullName evidence="2">MarR family winged helix-turn-helix transcriptional regulator</fullName>
    </submittedName>
</protein>
<comment type="caution">
    <text evidence="2">The sequence shown here is derived from an EMBL/GenBank/DDBJ whole genome shotgun (WGS) entry which is preliminary data.</text>
</comment>
<evidence type="ECO:0000313" key="2">
    <source>
        <dbReference type="EMBL" id="MDN8620702.1"/>
    </source>
</evidence>
<proteinExistence type="predicted"/>
<name>A0ABT8Q5S1_9CORY</name>
<sequence length="156" mass="17494">MRVEQSAAWGDFVTMQELLHARLSAQLQRDSSLSEADYAVLAVLHRRRKIHTRPHELGTELRWEKSRLHRQLVRMESRKLVSRWEAPELGPRAIEVTVTEKGSAAFGAAIARHTAAVDEIVVSTLSDEDLQTLGEISRKLLRGIDEQGAGEFASEA</sequence>
<dbReference type="SUPFAM" id="SSF46785">
    <property type="entry name" value="Winged helix' DNA-binding domain"/>
    <property type="match status" value="1"/>
</dbReference>
<dbReference type="PROSITE" id="PS50995">
    <property type="entry name" value="HTH_MARR_2"/>
    <property type="match status" value="1"/>
</dbReference>
<keyword evidence="3" id="KW-1185">Reference proteome</keyword>
<dbReference type="InterPro" id="IPR036388">
    <property type="entry name" value="WH-like_DNA-bd_sf"/>
</dbReference>
<evidence type="ECO:0000259" key="1">
    <source>
        <dbReference type="PROSITE" id="PS50995"/>
    </source>
</evidence>
<dbReference type="PANTHER" id="PTHR33164:SF99">
    <property type="entry name" value="MARR FAMILY REGULATORY PROTEIN"/>
    <property type="match status" value="1"/>
</dbReference>
<dbReference type="Gene3D" id="1.10.10.10">
    <property type="entry name" value="Winged helix-like DNA-binding domain superfamily/Winged helix DNA-binding domain"/>
    <property type="match status" value="1"/>
</dbReference>
<dbReference type="InterPro" id="IPR000835">
    <property type="entry name" value="HTH_MarR-typ"/>
</dbReference>
<dbReference type="SMART" id="SM00347">
    <property type="entry name" value="HTH_MARR"/>
    <property type="match status" value="1"/>
</dbReference>
<dbReference type="PANTHER" id="PTHR33164">
    <property type="entry name" value="TRANSCRIPTIONAL REGULATOR, MARR FAMILY"/>
    <property type="match status" value="1"/>
</dbReference>
<gene>
    <name evidence="2" type="ORF">Q0N36_08935</name>
</gene>
<dbReference type="InterPro" id="IPR039422">
    <property type="entry name" value="MarR/SlyA-like"/>
</dbReference>
<dbReference type="Proteomes" id="UP001174347">
    <property type="component" value="Unassembled WGS sequence"/>
</dbReference>
<feature type="domain" description="HTH marR-type" evidence="1">
    <location>
        <begin position="1"/>
        <end position="142"/>
    </location>
</feature>